<dbReference type="AlphaFoldDB" id="A0A2A8CW07"/>
<feature type="compositionally biased region" description="Basic and acidic residues" evidence="1">
    <location>
        <begin position="37"/>
        <end position="72"/>
    </location>
</feature>
<evidence type="ECO:0000313" key="3">
    <source>
        <dbReference type="Proteomes" id="UP000220102"/>
    </source>
</evidence>
<evidence type="ECO:0000313" key="2">
    <source>
        <dbReference type="EMBL" id="PEN12774.1"/>
    </source>
</evidence>
<reference evidence="2 3" key="1">
    <citation type="submission" date="2017-10" db="EMBL/GenBank/DDBJ databases">
        <title>Draft genome of Longibacter Salinarum.</title>
        <authorList>
            <person name="Goh K.M."/>
            <person name="Shamsir M.S."/>
            <person name="Lim S.W."/>
        </authorList>
    </citation>
    <scope>NUCLEOTIDE SEQUENCE [LARGE SCALE GENOMIC DNA]</scope>
    <source>
        <strain evidence="2 3">KCTC 52045</strain>
    </source>
</reference>
<accession>A0A2A8CW07</accession>
<protein>
    <submittedName>
        <fullName evidence="2">Uncharacterized protein</fullName>
    </submittedName>
</protein>
<dbReference type="EMBL" id="PDEQ01000006">
    <property type="protein sequence ID" value="PEN12774.1"/>
    <property type="molecule type" value="Genomic_DNA"/>
</dbReference>
<keyword evidence="3" id="KW-1185">Reference proteome</keyword>
<feature type="region of interest" description="Disordered" evidence="1">
    <location>
        <begin position="1"/>
        <end position="85"/>
    </location>
</feature>
<sequence length="85" mass="9092">MEASEVGSGRAGQRRDYVSREVPWMYGSGPFEFAARAGERGKGEKGGKGRKGERGERGKGEKGGKGEGENGRRTSWSIGPAGYRV</sequence>
<proteinExistence type="predicted"/>
<comment type="caution">
    <text evidence="2">The sequence shown here is derived from an EMBL/GenBank/DDBJ whole genome shotgun (WGS) entry which is preliminary data.</text>
</comment>
<gene>
    <name evidence="2" type="ORF">CRI94_12200</name>
</gene>
<evidence type="ECO:0000256" key="1">
    <source>
        <dbReference type="SAM" id="MobiDB-lite"/>
    </source>
</evidence>
<name>A0A2A8CW07_9BACT</name>
<organism evidence="2 3">
    <name type="scientific">Longibacter salinarum</name>
    <dbReference type="NCBI Taxonomy" id="1850348"/>
    <lineage>
        <taxon>Bacteria</taxon>
        <taxon>Pseudomonadati</taxon>
        <taxon>Rhodothermota</taxon>
        <taxon>Rhodothermia</taxon>
        <taxon>Rhodothermales</taxon>
        <taxon>Salisaetaceae</taxon>
        <taxon>Longibacter</taxon>
    </lineage>
</organism>
<dbReference type="Proteomes" id="UP000220102">
    <property type="component" value="Unassembled WGS sequence"/>
</dbReference>